<dbReference type="EMBL" id="ML178825">
    <property type="protein sequence ID" value="TFL01482.1"/>
    <property type="molecule type" value="Genomic_DNA"/>
</dbReference>
<dbReference type="AlphaFoldDB" id="A0A5C3QIA2"/>
<gene>
    <name evidence="2" type="ORF">BDV98DRAFT_82696</name>
</gene>
<keyword evidence="3" id="KW-1185">Reference proteome</keyword>
<reference evidence="2 3" key="1">
    <citation type="journal article" date="2019" name="Nat. Ecol. Evol.">
        <title>Megaphylogeny resolves global patterns of mushroom evolution.</title>
        <authorList>
            <person name="Varga T."/>
            <person name="Krizsan K."/>
            <person name="Foldi C."/>
            <person name="Dima B."/>
            <person name="Sanchez-Garcia M."/>
            <person name="Sanchez-Ramirez S."/>
            <person name="Szollosi G.J."/>
            <person name="Szarkandi J.G."/>
            <person name="Papp V."/>
            <person name="Albert L."/>
            <person name="Andreopoulos W."/>
            <person name="Angelini C."/>
            <person name="Antonin V."/>
            <person name="Barry K.W."/>
            <person name="Bougher N.L."/>
            <person name="Buchanan P."/>
            <person name="Buyck B."/>
            <person name="Bense V."/>
            <person name="Catcheside P."/>
            <person name="Chovatia M."/>
            <person name="Cooper J."/>
            <person name="Damon W."/>
            <person name="Desjardin D."/>
            <person name="Finy P."/>
            <person name="Geml J."/>
            <person name="Haridas S."/>
            <person name="Hughes K."/>
            <person name="Justo A."/>
            <person name="Karasinski D."/>
            <person name="Kautmanova I."/>
            <person name="Kiss B."/>
            <person name="Kocsube S."/>
            <person name="Kotiranta H."/>
            <person name="LaButti K.M."/>
            <person name="Lechner B.E."/>
            <person name="Liimatainen K."/>
            <person name="Lipzen A."/>
            <person name="Lukacs Z."/>
            <person name="Mihaltcheva S."/>
            <person name="Morgado L.N."/>
            <person name="Niskanen T."/>
            <person name="Noordeloos M.E."/>
            <person name="Ohm R.A."/>
            <person name="Ortiz-Santana B."/>
            <person name="Ovrebo C."/>
            <person name="Racz N."/>
            <person name="Riley R."/>
            <person name="Savchenko A."/>
            <person name="Shiryaev A."/>
            <person name="Soop K."/>
            <person name="Spirin V."/>
            <person name="Szebenyi C."/>
            <person name="Tomsovsky M."/>
            <person name="Tulloss R.E."/>
            <person name="Uehling J."/>
            <person name="Grigoriev I.V."/>
            <person name="Vagvolgyi C."/>
            <person name="Papp T."/>
            <person name="Martin F.M."/>
            <person name="Miettinen O."/>
            <person name="Hibbett D.S."/>
            <person name="Nagy L.G."/>
        </authorList>
    </citation>
    <scope>NUCLEOTIDE SEQUENCE [LARGE SCALE GENOMIC DNA]</scope>
    <source>
        <strain evidence="2 3">CBS 309.79</strain>
    </source>
</reference>
<accession>A0A5C3QIA2</accession>
<keyword evidence="1" id="KW-0812">Transmembrane</keyword>
<feature type="transmembrane region" description="Helical" evidence="1">
    <location>
        <begin position="20"/>
        <end position="38"/>
    </location>
</feature>
<protein>
    <submittedName>
        <fullName evidence="2">Uncharacterized protein</fullName>
    </submittedName>
</protein>
<dbReference type="Proteomes" id="UP000305067">
    <property type="component" value="Unassembled WGS sequence"/>
</dbReference>
<evidence type="ECO:0000256" key="1">
    <source>
        <dbReference type="SAM" id="Phobius"/>
    </source>
</evidence>
<proteinExistence type="predicted"/>
<evidence type="ECO:0000313" key="3">
    <source>
        <dbReference type="Proteomes" id="UP000305067"/>
    </source>
</evidence>
<sequence>MTTVDPWAIPRDLLNDLTPYGYVPTRALCIFFLAWFGVSTRERLALLSLANAVVEAYRVIKWCISGKPFTRSGGS</sequence>
<keyword evidence="1" id="KW-1133">Transmembrane helix</keyword>
<organism evidence="2 3">
    <name type="scientific">Pterulicium gracile</name>
    <dbReference type="NCBI Taxonomy" id="1884261"/>
    <lineage>
        <taxon>Eukaryota</taxon>
        <taxon>Fungi</taxon>
        <taxon>Dikarya</taxon>
        <taxon>Basidiomycota</taxon>
        <taxon>Agaricomycotina</taxon>
        <taxon>Agaricomycetes</taxon>
        <taxon>Agaricomycetidae</taxon>
        <taxon>Agaricales</taxon>
        <taxon>Pleurotineae</taxon>
        <taxon>Pterulaceae</taxon>
        <taxon>Pterulicium</taxon>
    </lineage>
</organism>
<evidence type="ECO:0000313" key="2">
    <source>
        <dbReference type="EMBL" id="TFL01482.1"/>
    </source>
</evidence>
<keyword evidence="1" id="KW-0472">Membrane</keyword>
<name>A0A5C3QIA2_9AGAR</name>